<sequence>MRLTGPWTVAGRTAPSRVLFGPHETNLGPGRTLGPRHVAYWARRAAGGAGVVVVEGASVHPSDHPYERAPLAAHCAAGWAAVGDACRPHGTVVLAGLSHTGGQGSASWTQAPPWGPSPMPDVVSGLVPVPMGDAELAALVAGFAGAAATAVSAGLDGVEVDAGPRSLLRQFLSPLTNTRTDGYGTDRGRLLREVLAAVRAAQGPDRVLALRLSVDEGAPWAGLTPSGCVPLVAELAPLVDLLTLVRGSALDGEAHRPTAHRTPQFHVELVRAAGDTPVVAQGSVVDAARAEELLDLGYAGVEMTRALIADAGFVTALRAGRTPRPCLLCNQACRVLDTRNPPVSCVVDPRSGHETVEPDVDTPVPGSRRPVLVAGAGPAGLEAARVLALRGHAVEVVAPAIGGLLPVVAAAPSRERFHAFADWLVGECTRLGVRFTEGTTDDADVVATGGLDAAPVVPGAVSAADVLTGAVLPAGPVLVHDPVGGPVGIGVAELLAADREVTLATPDDVVGSRLGPVGDLVGANRRLARAGVRRETAVELVGWSDGEAVLRRRWAADVPAPGAGGLGAGGQGGVGGPGDLGGPGDELRIPCVAVVDAGHRLPGRDLPDEGRARFAGDVVAPRTVLEAVLEGRRAALAVTP</sequence>
<dbReference type="GO" id="GO:0046872">
    <property type="term" value="F:metal ion binding"/>
    <property type="evidence" value="ECO:0007669"/>
    <property type="project" value="UniProtKB-KW"/>
</dbReference>
<dbReference type="GO" id="GO:0033543">
    <property type="term" value="P:fatty acid beta-oxidation, unsaturated, even number, reductase/isomerase pathway"/>
    <property type="evidence" value="ECO:0007669"/>
    <property type="project" value="TreeGrafter"/>
</dbReference>
<protein>
    <submittedName>
        <fullName evidence="11">2,4-dienoyl-CoA reductase (NADPH2)</fullName>
    </submittedName>
</protein>
<dbReference type="GO" id="GO:0010181">
    <property type="term" value="F:FMN binding"/>
    <property type="evidence" value="ECO:0007669"/>
    <property type="project" value="InterPro"/>
</dbReference>
<evidence type="ECO:0000259" key="10">
    <source>
        <dbReference type="Pfam" id="PF00724"/>
    </source>
</evidence>
<dbReference type="Gene3D" id="3.20.20.70">
    <property type="entry name" value="Aldolase class I"/>
    <property type="match status" value="1"/>
</dbReference>
<proteinExistence type="inferred from homology"/>
<dbReference type="InterPro" id="IPR036188">
    <property type="entry name" value="FAD/NAD-bd_sf"/>
</dbReference>
<evidence type="ECO:0000256" key="2">
    <source>
        <dbReference type="ARBA" id="ARBA00001966"/>
    </source>
</evidence>
<evidence type="ECO:0000256" key="8">
    <source>
        <dbReference type="ARBA" id="ARBA00023004"/>
    </source>
</evidence>
<evidence type="ECO:0000256" key="6">
    <source>
        <dbReference type="ARBA" id="ARBA00022723"/>
    </source>
</evidence>
<feature type="domain" description="NADH:flavin oxidoreductase/NADH oxidase N-terminal" evidence="10">
    <location>
        <begin position="30"/>
        <end position="321"/>
    </location>
</feature>
<keyword evidence="9" id="KW-0411">Iron-sulfur</keyword>
<evidence type="ECO:0000256" key="9">
    <source>
        <dbReference type="ARBA" id="ARBA00023014"/>
    </source>
</evidence>
<name>A0A1G4XRU8_9ACTN</name>
<comment type="cofactor">
    <cofactor evidence="1">
        <name>FMN</name>
        <dbReference type="ChEBI" id="CHEBI:58210"/>
    </cofactor>
</comment>
<evidence type="ECO:0000313" key="12">
    <source>
        <dbReference type="Proteomes" id="UP000198981"/>
    </source>
</evidence>
<evidence type="ECO:0000313" key="11">
    <source>
        <dbReference type="EMBL" id="SCX43720.1"/>
    </source>
</evidence>
<keyword evidence="12" id="KW-1185">Reference proteome</keyword>
<gene>
    <name evidence="11" type="ORF">SAMN03159343_1283</name>
</gene>
<dbReference type="Proteomes" id="UP000198981">
    <property type="component" value="Unassembled WGS sequence"/>
</dbReference>
<dbReference type="EMBL" id="FMUH01000002">
    <property type="protein sequence ID" value="SCX43720.1"/>
    <property type="molecule type" value="Genomic_DNA"/>
</dbReference>
<dbReference type="NCBIfam" id="TIGR03996">
    <property type="entry name" value="mycofact_OYE_1"/>
    <property type="match status" value="1"/>
</dbReference>
<keyword evidence="4" id="KW-0285">Flavoprotein</keyword>
<keyword evidence="7" id="KW-0560">Oxidoreductase</keyword>
<keyword evidence="8" id="KW-0408">Iron</keyword>
<dbReference type="OrthoDB" id="3169239at2"/>
<evidence type="ECO:0000256" key="4">
    <source>
        <dbReference type="ARBA" id="ARBA00022630"/>
    </source>
</evidence>
<dbReference type="STRING" id="1960309.SAMN03159343_1283"/>
<evidence type="ECO:0000256" key="5">
    <source>
        <dbReference type="ARBA" id="ARBA00022643"/>
    </source>
</evidence>
<evidence type="ECO:0000256" key="3">
    <source>
        <dbReference type="ARBA" id="ARBA00011048"/>
    </source>
</evidence>
<comment type="cofactor">
    <cofactor evidence="2">
        <name>[4Fe-4S] cluster</name>
        <dbReference type="ChEBI" id="CHEBI:49883"/>
    </cofactor>
</comment>
<dbReference type="RefSeq" id="WP_092801269.1">
    <property type="nucleotide sequence ID" value="NZ_FMUH01000002.1"/>
</dbReference>
<reference evidence="12" key="1">
    <citation type="submission" date="2016-10" db="EMBL/GenBank/DDBJ databases">
        <authorList>
            <person name="Varghese N."/>
            <person name="Submissions S."/>
        </authorList>
    </citation>
    <scope>NUCLEOTIDE SEQUENCE [LARGE SCALE GENOMIC DNA]</scope>
    <source>
        <strain evidence="12">DSM 45722</strain>
    </source>
</reference>
<accession>A0A1G4XRU8</accession>
<dbReference type="Gene3D" id="3.50.50.60">
    <property type="entry name" value="FAD/NAD(P)-binding domain"/>
    <property type="match status" value="1"/>
</dbReference>
<dbReference type="GO" id="GO:0051536">
    <property type="term" value="F:iron-sulfur cluster binding"/>
    <property type="evidence" value="ECO:0007669"/>
    <property type="project" value="UniProtKB-KW"/>
</dbReference>
<dbReference type="InterPro" id="IPR051793">
    <property type="entry name" value="NADH:flavin_oxidoreductase"/>
</dbReference>
<dbReference type="InterPro" id="IPR013785">
    <property type="entry name" value="Aldolase_TIM"/>
</dbReference>
<dbReference type="GO" id="GO:0008670">
    <property type="term" value="F:2,4-dienoyl-CoA reductase (NADPH) activity"/>
    <property type="evidence" value="ECO:0007669"/>
    <property type="project" value="TreeGrafter"/>
</dbReference>
<dbReference type="InterPro" id="IPR023967">
    <property type="entry name" value="CHP03996_oxidoreductase"/>
</dbReference>
<dbReference type="SUPFAM" id="SSF51971">
    <property type="entry name" value="Nucleotide-binding domain"/>
    <property type="match status" value="1"/>
</dbReference>
<dbReference type="PANTHER" id="PTHR42917:SF2">
    <property type="entry name" value="2,4-DIENOYL-COA REDUCTASE [(2E)-ENOYL-COA-PRODUCING]"/>
    <property type="match status" value="1"/>
</dbReference>
<dbReference type="PANTHER" id="PTHR42917">
    <property type="entry name" value="2,4-DIENOYL-COA REDUCTASE"/>
    <property type="match status" value="1"/>
</dbReference>
<comment type="similarity">
    <text evidence="3">In the N-terminal section; belongs to the NADH:flavin oxidoreductase/NADH oxidase family.</text>
</comment>
<organism evidence="11 12">
    <name type="scientific">Klenkia marina</name>
    <dbReference type="NCBI Taxonomy" id="1960309"/>
    <lineage>
        <taxon>Bacteria</taxon>
        <taxon>Bacillati</taxon>
        <taxon>Actinomycetota</taxon>
        <taxon>Actinomycetes</taxon>
        <taxon>Geodermatophilales</taxon>
        <taxon>Geodermatophilaceae</taxon>
        <taxon>Klenkia</taxon>
    </lineage>
</organism>
<dbReference type="Pfam" id="PF00724">
    <property type="entry name" value="Oxidored_FMN"/>
    <property type="match status" value="1"/>
</dbReference>
<keyword evidence="6" id="KW-0479">Metal-binding</keyword>
<evidence type="ECO:0000256" key="1">
    <source>
        <dbReference type="ARBA" id="ARBA00001917"/>
    </source>
</evidence>
<dbReference type="SUPFAM" id="SSF51905">
    <property type="entry name" value="FAD/NAD(P)-binding domain"/>
    <property type="match status" value="1"/>
</dbReference>
<dbReference type="AlphaFoldDB" id="A0A1G4XRU8"/>
<dbReference type="Gene3D" id="3.40.50.720">
    <property type="entry name" value="NAD(P)-binding Rossmann-like Domain"/>
    <property type="match status" value="1"/>
</dbReference>
<dbReference type="InterPro" id="IPR001155">
    <property type="entry name" value="OxRdtase_FMN_N"/>
</dbReference>
<keyword evidence="5" id="KW-0288">FMN</keyword>
<evidence type="ECO:0000256" key="7">
    <source>
        <dbReference type="ARBA" id="ARBA00023002"/>
    </source>
</evidence>
<dbReference type="SUPFAM" id="SSF51395">
    <property type="entry name" value="FMN-linked oxidoreductases"/>
    <property type="match status" value="1"/>
</dbReference>